<comment type="similarity">
    <text evidence="1">Belongs to the peroxiredoxin family. AhpC/Prx1 subfamily.</text>
</comment>
<dbReference type="PANTHER" id="PTHR10681">
    <property type="entry name" value="THIOREDOXIN PEROXIDASE"/>
    <property type="match status" value="1"/>
</dbReference>
<accession>A0ABW4M1C3</accession>
<reference evidence="7" key="1">
    <citation type="journal article" date="2019" name="Int. J. Syst. Evol. Microbiol.">
        <title>The Global Catalogue of Microorganisms (GCM) 10K type strain sequencing project: providing services to taxonomists for standard genome sequencing and annotation.</title>
        <authorList>
            <consortium name="The Broad Institute Genomics Platform"/>
            <consortium name="The Broad Institute Genome Sequencing Center for Infectious Disease"/>
            <person name="Wu L."/>
            <person name="Ma J."/>
        </authorList>
    </citation>
    <scope>NUCLEOTIDE SEQUENCE [LARGE SCALE GENOMIC DNA]</scope>
    <source>
        <strain evidence="7">CG52</strain>
    </source>
</reference>
<evidence type="ECO:0000313" key="6">
    <source>
        <dbReference type="EMBL" id="MFD1744984.1"/>
    </source>
</evidence>
<keyword evidence="7" id="KW-1185">Reference proteome</keyword>
<dbReference type="PANTHER" id="PTHR10681:SF128">
    <property type="entry name" value="THIOREDOXIN-DEPENDENT PEROXIDE REDUCTASE, MITOCHONDRIAL"/>
    <property type="match status" value="1"/>
</dbReference>
<keyword evidence="6" id="KW-0575">Peroxidase</keyword>
<dbReference type="InterPro" id="IPR019479">
    <property type="entry name" value="Peroxiredoxin_C"/>
</dbReference>
<dbReference type="EMBL" id="JBHUEQ010000006">
    <property type="protein sequence ID" value="MFD1744984.1"/>
    <property type="molecule type" value="Genomic_DNA"/>
</dbReference>
<proteinExistence type="inferred from homology"/>
<dbReference type="InterPro" id="IPR013766">
    <property type="entry name" value="Thioredoxin_domain"/>
</dbReference>
<dbReference type="Pfam" id="PF00578">
    <property type="entry name" value="AhpC-TSA"/>
    <property type="match status" value="1"/>
</dbReference>
<organism evidence="6 7">
    <name type="scientific">Rhizobium helianthi</name>
    <dbReference type="NCBI Taxonomy" id="1132695"/>
    <lineage>
        <taxon>Bacteria</taxon>
        <taxon>Pseudomonadati</taxon>
        <taxon>Pseudomonadota</taxon>
        <taxon>Alphaproteobacteria</taxon>
        <taxon>Hyphomicrobiales</taxon>
        <taxon>Rhizobiaceae</taxon>
        <taxon>Rhizobium/Agrobacterium group</taxon>
        <taxon>Rhizobium</taxon>
    </lineage>
</organism>
<dbReference type="RefSeq" id="WP_377397763.1">
    <property type="nucleotide sequence ID" value="NZ_JBHUEQ010000006.1"/>
</dbReference>
<dbReference type="GO" id="GO:0140824">
    <property type="term" value="F:thioredoxin-dependent peroxiredoxin activity"/>
    <property type="evidence" value="ECO:0007669"/>
    <property type="project" value="UniProtKB-EC"/>
</dbReference>
<dbReference type="Gene3D" id="3.40.30.10">
    <property type="entry name" value="Glutaredoxin"/>
    <property type="match status" value="1"/>
</dbReference>
<dbReference type="SUPFAM" id="SSF52833">
    <property type="entry name" value="Thioredoxin-like"/>
    <property type="match status" value="1"/>
</dbReference>
<evidence type="ECO:0000256" key="4">
    <source>
        <dbReference type="ARBA" id="ARBA00037420"/>
    </source>
</evidence>
<evidence type="ECO:0000313" key="7">
    <source>
        <dbReference type="Proteomes" id="UP001597322"/>
    </source>
</evidence>
<protein>
    <recommendedName>
        <fullName evidence="3">Thioredoxin peroxidase</fullName>
    </recommendedName>
</protein>
<dbReference type="InterPro" id="IPR050217">
    <property type="entry name" value="Peroxiredoxin"/>
</dbReference>
<evidence type="ECO:0000256" key="1">
    <source>
        <dbReference type="ARBA" id="ARBA00009796"/>
    </source>
</evidence>
<comment type="caution">
    <text evidence="6">The sequence shown here is derived from an EMBL/GenBank/DDBJ whole genome shotgun (WGS) entry which is preliminary data.</text>
</comment>
<dbReference type="Proteomes" id="UP001597322">
    <property type="component" value="Unassembled WGS sequence"/>
</dbReference>
<gene>
    <name evidence="6" type="ORF">ACFSE1_05855</name>
</gene>
<dbReference type="PIRSF" id="PIRSF000239">
    <property type="entry name" value="AHPC"/>
    <property type="match status" value="1"/>
</dbReference>
<evidence type="ECO:0000259" key="5">
    <source>
        <dbReference type="PROSITE" id="PS51352"/>
    </source>
</evidence>
<dbReference type="PROSITE" id="PS51352">
    <property type="entry name" value="THIOREDOXIN_2"/>
    <property type="match status" value="1"/>
</dbReference>
<dbReference type="NCBIfam" id="NF009668">
    <property type="entry name" value="PRK13189.1"/>
    <property type="match status" value="1"/>
</dbReference>
<dbReference type="InterPro" id="IPR036249">
    <property type="entry name" value="Thioredoxin-like_sf"/>
</dbReference>
<keyword evidence="2 6" id="KW-0560">Oxidoreductase</keyword>
<feature type="domain" description="Thioredoxin" evidence="5">
    <location>
        <begin position="10"/>
        <end position="165"/>
    </location>
</feature>
<dbReference type="InterPro" id="IPR024706">
    <property type="entry name" value="Peroxiredoxin_AhpC-typ"/>
</dbReference>
<name>A0ABW4M1C3_9HYPH</name>
<comment type="function">
    <text evidence="4">Thiol-specific peroxidase that catalyzes the reduction of hydrogen peroxide and organic hydroperoxides to water and alcohols, respectively. Plays a role in cell protection against oxidative stress by detoxifying peroxides.</text>
</comment>
<dbReference type="InterPro" id="IPR000866">
    <property type="entry name" value="AhpC/TSA"/>
</dbReference>
<sequence length="210" mass="22981">MADGIPAPALCLHDPAPAFTARSTQGPISLSSYRGKWVLLFSHPADFTSVCTSEFLAFARAEQEFARLDCALLGLSVDSLYAHLAWLKDIEEKFGIKIGFPLIEDSSMVIARAYGMLDANAGGSGTVRGSFVIDPVGVIRAIVWYPMNVGRSVAELLRLVEALQTAEREQALTPEGWKPGEALMEPAATRFDQAGPLKTGETWYYRERQK</sequence>
<dbReference type="Pfam" id="PF10417">
    <property type="entry name" value="1-cysPrx_C"/>
    <property type="match status" value="1"/>
</dbReference>
<evidence type="ECO:0000256" key="2">
    <source>
        <dbReference type="ARBA" id="ARBA00023002"/>
    </source>
</evidence>
<evidence type="ECO:0000256" key="3">
    <source>
        <dbReference type="ARBA" id="ARBA00032824"/>
    </source>
</evidence>